<feature type="domain" description="YjeF N-terminal" evidence="10">
    <location>
        <begin position="13"/>
        <end position="202"/>
    </location>
</feature>
<dbReference type="PROSITE" id="PS51385">
    <property type="entry name" value="YJEF_N"/>
    <property type="match status" value="1"/>
</dbReference>
<evidence type="ECO:0000256" key="4">
    <source>
        <dbReference type="ARBA" id="ARBA00022723"/>
    </source>
</evidence>
<evidence type="ECO:0000256" key="6">
    <source>
        <dbReference type="ARBA" id="ARBA00022857"/>
    </source>
</evidence>
<dbReference type="PANTHER" id="PTHR13232">
    <property type="entry name" value="NAD(P)H-HYDRATE EPIMERASE"/>
    <property type="match status" value="1"/>
</dbReference>
<keyword evidence="9" id="KW-0413">Isomerase</keyword>
<dbReference type="GO" id="GO:0046872">
    <property type="term" value="F:metal ion binding"/>
    <property type="evidence" value="ECO:0007669"/>
    <property type="project" value="UniProtKB-KW"/>
</dbReference>
<proteinExistence type="inferred from homology"/>
<evidence type="ECO:0000313" key="11">
    <source>
        <dbReference type="EMBL" id="SVE61765.1"/>
    </source>
</evidence>
<organism evidence="11">
    <name type="scientific">marine metagenome</name>
    <dbReference type="NCBI Taxonomy" id="408172"/>
    <lineage>
        <taxon>unclassified sequences</taxon>
        <taxon>metagenomes</taxon>
        <taxon>ecological metagenomes</taxon>
    </lineage>
</organism>
<dbReference type="PANTHER" id="PTHR13232:SF10">
    <property type="entry name" value="NAD(P)H-HYDRATE EPIMERASE"/>
    <property type="match status" value="1"/>
</dbReference>
<dbReference type="InterPro" id="IPR032976">
    <property type="entry name" value="YJEFN_prot_NAXE-like"/>
</dbReference>
<dbReference type="InterPro" id="IPR004443">
    <property type="entry name" value="YjeF_N_dom"/>
</dbReference>
<keyword evidence="8" id="KW-0520">NAD</keyword>
<evidence type="ECO:0000259" key="10">
    <source>
        <dbReference type="PROSITE" id="PS51385"/>
    </source>
</evidence>
<gene>
    <name evidence="11" type="ORF">METZ01_LOCUS514619</name>
</gene>
<evidence type="ECO:0000256" key="9">
    <source>
        <dbReference type="ARBA" id="ARBA00023235"/>
    </source>
</evidence>
<name>A0A383EZX8_9ZZZZ</name>
<dbReference type="AlphaFoldDB" id="A0A383EZX8"/>
<evidence type="ECO:0000256" key="1">
    <source>
        <dbReference type="ARBA" id="ARBA00000013"/>
    </source>
</evidence>
<feature type="non-terminal residue" evidence="11">
    <location>
        <position position="202"/>
    </location>
</feature>
<keyword evidence="6" id="KW-0521">NADP</keyword>
<dbReference type="Gene3D" id="3.40.50.10260">
    <property type="entry name" value="YjeF N-terminal domain"/>
    <property type="match status" value="1"/>
</dbReference>
<evidence type="ECO:0000256" key="3">
    <source>
        <dbReference type="ARBA" id="ARBA00012228"/>
    </source>
</evidence>
<sequence length="202" mass="21115">VLQLAKLLTGREMAELDRRTIAEAGIPGVELMERAGAEVVAAIAARWDGLVGLRVVVLCGKGNNGGDGFVVARILRAGGVTTRVFLAVDRQVVQGDTEEHLHRYERAGGTVEMPAADLTPLDAAISEADLVVDALLGTGLRDAPRLEISRIIARVAEGQRPVVAVDLPSGVEADTGRVKGACVQAALTVTFGVAKAGQVFYP</sequence>
<comment type="catalytic activity">
    <reaction evidence="1">
        <text>(6R)-NADHX = (6S)-NADHX</text>
        <dbReference type="Rhea" id="RHEA:32215"/>
        <dbReference type="ChEBI" id="CHEBI:64074"/>
        <dbReference type="ChEBI" id="CHEBI:64075"/>
        <dbReference type="EC" id="5.1.99.6"/>
    </reaction>
</comment>
<keyword evidence="7" id="KW-0630">Potassium</keyword>
<evidence type="ECO:0000256" key="5">
    <source>
        <dbReference type="ARBA" id="ARBA00022741"/>
    </source>
</evidence>
<evidence type="ECO:0000256" key="2">
    <source>
        <dbReference type="ARBA" id="ARBA00000909"/>
    </source>
</evidence>
<comment type="catalytic activity">
    <reaction evidence="2">
        <text>(6R)-NADPHX = (6S)-NADPHX</text>
        <dbReference type="Rhea" id="RHEA:32227"/>
        <dbReference type="ChEBI" id="CHEBI:64076"/>
        <dbReference type="ChEBI" id="CHEBI:64077"/>
        <dbReference type="EC" id="5.1.99.6"/>
    </reaction>
</comment>
<keyword evidence="5" id="KW-0547">Nucleotide-binding</keyword>
<evidence type="ECO:0000256" key="7">
    <source>
        <dbReference type="ARBA" id="ARBA00022958"/>
    </source>
</evidence>
<dbReference type="SUPFAM" id="SSF64153">
    <property type="entry name" value="YjeF N-terminal domain-like"/>
    <property type="match status" value="1"/>
</dbReference>
<reference evidence="11" key="1">
    <citation type="submission" date="2018-05" db="EMBL/GenBank/DDBJ databases">
        <authorList>
            <person name="Lanie J.A."/>
            <person name="Ng W.-L."/>
            <person name="Kazmierczak K.M."/>
            <person name="Andrzejewski T.M."/>
            <person name="Davidsen T.M."/>
            <person name="Wayne K.J."/>
            <person name="Tettelin H."/>
            <person name="Glass J.I."/>
            <person name="Rusch D."/>
            <person name="Podicherti R."/>
            <person name="Tsui H.-C.T."/>
            <person name="Winkler M.E."/>
        </authorList>
    </citation>
    <scope>NUCLEOTIDE SEQUENCE</scope>
</reference>
<protein>
    <recommendedName>
        <fullName evidence="3">NAD(P)H-hydrate epimerase</fullName>
        <ecNumber evidence="3">5.1.99.6</ecNumber>
    </recommendedName>
</protein>
<dbReference type="HAMAP" id="MF_01966">
    <property type="entry name" value="NADHX_epimerase"/>
    <property type="match status" value="1"/>
</dbReference>
<dbReference type="GO" id="GO:0005739">
    <property type="term" value="C:mitochondrion"/>
    <property type="evidence" value="ECO:0007669"/>
    <property type="project" value="TreeGrafter"/>
</dbReference>
<dbReference type="InterPro" id="IPR036652">
    <property type="entry name" value="YjeF_N_dom_sf"/>
</dbReference>
<keyword evidence="4" id="KW-0479">Metal-binding</keyword>
<accession>A0A383EZX8</accession>
<dbReference type="GO" id="GO:0052856">
    <property type="term" value="F:NAD(P)HX epimerase activity"/>
    <property type="evidence" value="ECO:0007669"/>
    <property type="project" value="UniProtKB-EC"/>
</dbReference>
<dbReference type="EMBL" id="UINC01229870">
    <property type="protein sequence ID" value="SVE61765.1"/>
    <property type="molecule type" value="Genomic_DNA"/>
</dbReference>
<dbReference type="Pfam" id="PF03853">
    <property type="entry name" value="YjeF_N"/>
    <property type="match status" value="1"/>
</dbReference>
<evidence type="ECO:0000256" key="8">
    <source>
        <dbReference type="ARBA" id="ARBA00023027"/>
    </source>
</evidence>
<dbReference type="NCBIfam" id="TIGR00197">
    <property type="entry name" value="yjeF_nterm"/>
    <property type="match status" value="1"/>
</dbReference>
<dbReference type="EC" id="5.1.99.6" evidence="3"/>
<dbReference type="GO" id="GO:0000166">
    <property type="term" value="F:nucleotide binding"/>
    <property type="evidence" value="ECO:0007669"/>
    <property type="project" value="UniProtKB-KW"/>
</dbReference>
<feature type="non-terminal residue" evidence="11">
    <location>
        <position position="1"/>
    </location>
</feature>